<dbReference type="Proteomes" id="UP000054683">
    <property type="component" value="Unassembled WGS sequence"/>
</dbReference>
<protein>
    <submittedName>
        <fullName evidence="3">Lipoprotein</fullName>
    </submittedName>
</protein>
<keyword evidence="1" id="KW-0732">Signal</keyword>
<dbReference type="AlphaFoldDB" id="A0A158JRW3"/>
<organism evidence="3 4">
    <name type="scientific">Caballeronia udeis</name>
    <dbReference type="NCBI Taxonomy" id="1232866"/>
    <lineage>
        <taxon>Bacteria</taxon>
        <taxon>Pseudomonadati</taxon>
        <taxon>Pseudomonadota</taxon>
        <taxon>Betaproteobacteria</taxon>
        <taxon>Burkholderiales</taxon>
        <taxon>Burkholderiaceae</taxon>
        <taxon>Caballeronia</taxon>
    </lineage>
</organism>
<dbReference type="InterPro" id="IPR051686">
    <property type="entry name" value="Lipoprotein_DolP"/>
</dbReference>
<dbReference type="OrthoDB" id="9132396at2"/>
<name>A0A158JRW3_9BURK</name>
<dbReference type="PANTHER" id="PTHR34606:SF15">
    <property type="entry name" value="BON DOMAIN-CONTAINING PROTEIN"/>
    <property type="match status" value="1"/>
</dbReference>
<feature type="domain" description="BON" evidence="2">
    <location>
        <begin position="49"/>
        <end position="117"/>
    </location>
</feature>
<dbReference type="Gene3D" id="3.30.1340.30">
    <property type="match status" value="1"/>
</dbReference>
<sequence>MNVITLASVLCVTLGLTVASGVCAESVSTTPTSDTTATAKASQKSIRKADHKLGADVRRALSKTRDITATNIFVRARSGVVTLTGSVPESAEITRAEEIARGVAGVKSVNNELSLQPQNY</sequence>
<evidence type="ECO:0000259" key="2">
    <source>
        <dbReference type="PROSITE" id="PS50914"/>
    </source>
</evidence>
<dbReference type="PROSITE" id="PS50914">
    <property type="entry name" value="BON"/>
    <property type="match status" value="1"/>
</dbReference>
<evidence type="ECO:0000313" key="4">
    <source>
        <dbReference type="Proteomes" id="UP000054683"/>
    </source>
</evidence>
<dbReference type="InterPro" id="IPR007055">
    <property type="entry name" value="BON_dom"/>
</dbReference>
<proteinExistence type="predicted"/>
<dbReference type="InterPro" id="IPR014004">
    <property type="entry name" value="Transpt-assoc_nodulatn_dom_bac"/>
</dbReference>
<dbReference type="RefSeq" id="WP_062092633.1">
    <property type="nucleotide sequence ID" value="NZ_FCOK02000111.1"/>
</dbReference>
<accession>A0A158JRW3</accession>
<keyword evidence="3" id="KW-0449">Lipoprotein</keyword>
<dbReference type="SMART" id="SM00749">
    <property type="entry name" value="BON"/>
    <property type="match status" value="1"/>
</dbReference>
<feature type="signal peptide" evidence="1">
    <location>
        <begin position="1"/>
        <end position="24"/>
    </location>
</feature>
<evidence type="ECO:0000313" key="3">
    <source>
        <dbReference type="EMBL" id="SAL71243.1"/>
    </source>
</evidence>
<dbReference type="Pfam" id="PF04972">
    <property type="entry name" value="BON"/>
    <property type="match status" value="1"/>
</dbReference>
<gene>
    <name evidence="3" type="ORF">AWB69_08591</name>
</gene>
<dbReference type="PANTHER" id="PTHR34606">
    <property type="entry name" value="BON DOMAIN-CONTAINING PROTEIN"/>
    <property type="match status" value="1"/>
</dbReference>
<feature type="chain" id="PRO_5008502161" evidence="1">
    <location>
        <begin position="25"/>
        <end position="120"/>
    </location>
</feature>
<reference evidence="3 4" key="1">
    <citation type="submission" date="2016-01" db="EMBL/GenBank/DDBJ databases">
        <authorList>
            <person name="Oliw E.H."/>
        </authorList>
    </citation>
    <scope>NUCLEOTIDE SEQUENCE [LARGE SCALE GENOMIC DNA]</scope>
    <source>
        <strain evidence="3">LMG 27134</strain>
    </source>
</reference>
<evidence type="ECO:0000256" key="1">
    <source>
        <dbReference type="SAM" id="SignalP"/>
    </source>
</evidence>
<dbReference type="EMBL" id="FCOK02000111">
    <property type="protein sequence ID" value="SAL71243.1"/>
    <property type="molecule type" value="Genomic_DNA"/>
</dbReference>